<keyword evidence="4" id="KW-0597">Phosphoprotein</keyword>
<keyword evidence="6 13" id="KW-0812">Transmembrane</keyword>
<evidence type="ECO:0000259" key="14">
    <source>
        <dbReference type="PROSITE" id="PS50885"/>
    </source>
</evidence>
<dbReference type="InterPro" id="IPR003660">
    <property type="entry name" value="HAMP_dom"/>
</dbReference>
<evidence type="ECO:0000256" key="12">
    <source>
        <dbReference type="SAM" id="MobiDB-lite"/>
    </source>
</evidence>
<reference evidence="15 16" key="1">
    <citation type="submission" date="2017-06" db="EMBL/GenBank/DDBJ databases">
        <authorList>
            <person name="Kim H.J."/>
            <person name="Triplett B.A."/>
        </authorList>
    </citation>
    <scope>NUCLEOTIDE SEQUENCE [LARGE SCALE GENOMIC DNA]</scope>
    <source>
        <strain evidence="15 16">CGMCC 4.2132</strain>
    </source>
</reference>
<dbReference type="GO" id="GO:0005524">
    <property type="term" value="F:ATP binding"/>
    <property type="evidence" value="ECO:0007669"/>
    <property type="project" value="UniProtKB-KW"/>
</dbReference>
<feature type="transmembrane region" description="Helical" evidence="13">
    <location>
        <begin position="24"/>
        <end position="45"/>
    </location>
</feature>
<evidence type="ECO:0000313" key="15">
    <source>
        <dbReference type="EMBL" id="SNS65416.1"/>
    </source>
</evidence>
<evidence type="ECO:0000256" key="8">
    <source>
        <dbReference type="ARBA" id="ARBA00022777"/>
    </source>
</evidence>
<dbReference type="EMBL" id="FZOD01000013">
    <property type="protein sequence ID" value="SNS65416.1"/>
    <property type="molecule type" value="Genomic_DNA"/>
</dbReference>
<evidence type="ECO:0000256" key="9">
    <source>
        <dbReference type="ARBA" id="ARBA00022840"/>
    </source>
</evidence>
<feature type="compositionally biased region" description="Basic and acidic residues" evidence="12">
    <location>
        <begin position="877"/>
        <end position="890"/>
    </location>
</feature>
<evidence type="ECO:0000256" key="4">
    <source>
        <dbReference type="ARBA" id="ARBA00022553"/>
    </source>
</evidence>
<proteinExistence type="predicted"/>
<feature type="transmembrane region" description="Helical" evidence="13">
    <location>
        <begin position="330"/>
        <end position="356"/>
    </location>
</feature>
<feature type="compositionally biased region" description="Polar residues" evidence="12">
    <location>
        <begin position="823"/>
        <end position="833"/>
    </location>
</feature>
<dbReference type="CDD" id="cd06225">
    <property type="entry name" value="HAMP"/>
    <property type="match status" value="1"/>
</dbReference>
<name>A0A239G7U2_9ACTN</name>
<evidence type="ECO:0000256" key="10">
    <source>
        <dbReference type="ARBA" id="ARBA00022989"/>
    </source>
</evidence>
<dbReference type="EC" id="2.7.13.3" evidence="3"/>
<evidence type="ECO:0000256" key="2">
    <source>
        <dbReference type="ARBA" id="ARBA00004370"/>
    </source>
</evidence>
<dbReference type="SUPFAM" id="SSF55874">
    <property type="entry name" value="ATPase domain of HSP90 chaperone/DNA topoisomerase II/histidine kinase"/>
    <property type="match status" value="1"/>
</dbReference>
<feature type="domain" description="HAMP" evidence="14">
    <location>
        <begin position="353"/>
        <end position="423"/>
    </location>
</feature>
<evidence type="ECO:0000256" key="3">
    <source>
        <dbReference type="ARBA" id="ARBA00012438"/>
    </source>
</evidence>
<dbReference type="SMART" id="SM00387">
    <property type="entry name" value="HATPase_c"/>
    <property type="match status" value="1"/>
</dbReference>
<sequence>MSTHKVQASGSGLRLRNWRVRSRLVALILVPTVAAVLLGGVQVFASMRAATDYQRVNDLARLSDHVGQLTHELASERDRMAWFIALGRPQGGVKVVTDRMSSVDGAVRRVRDSGTPLMDALSGRTKDKVETGLARLDDLQPLRDQALKSTLLPDAAIDAYSLIMADLLSLHDELGKGSADDVLLGQALTLGALARAKEALSLQRALLTVVLVAERFEQGQMEAFLGALSTERNERKIVAAEAGGEGRRLFDETVNGRTADRAEFLRELILLRAASGAPLKGLDLAKKDDAKEWYDASSVTIDRMREVEKRYAQDIVVRSQELRNAEQSRALLVAAAVAGLLLIVLLITTGVARSLVRPLQRLRREALEVAGERLPAYVQQVRESRDGELPAEVPSIGVVSRDEIGEVARAFDEVHREAVRLAGDEARLRNTVNAMFVNLSRRSQTLVERQLTLVERLERGERDDQRLADLFKLDHLATRMRRNSENLLVLAGQEVVRRWRQPVELMDVVRASLSEVENYERVVTRVNSEVAVAGPAVSDVVHLLAELVENAVSFSSRTSEVVVSSSRIDGGGVMISVADQGIGMTPDEISQVNWRLANPQTADASVARRMGLFVVGHLALKHGIRVQLSPQETGLNAMIVLPESLLAPLPDATPLPGSLTATGAAPARFGGPLPVVPLLAAPFAQEMSAVPSQTWPAGMAEPSVWNPPAERLTWAEREDSRFPQPPPDPLDRRLGEANGLGSMPKGGASSPDSEGEFLPIFAAVESAWFRIAATLAENPDGEPSTAEFPAVDSGRAVPAEPRAEPDSWSSPGDSGWRAAQAASVPTSGGTTASGLPKRAPRDNLIPGSVSPLIQPQPPAAPISAEKVRSRLSSFQEGVRKARNELPNREN</sequence>
<feature type="region of interest" description="Disordered" evidence="12">
    <location>
        <begin position="778"/>
        <end position="890"/>
    </location>
</feature>
<comment type="catalytic activity">
    <reaction evidence="1">
        <text>ATP + protein L-histidine = ADP + protein N-phospho-L-histidine.</text>
        <dbReference type="EC" id="2.7.13.3"/>
    </reaction>
</comment>
<keyword evidence="5" id="KW-0808">Transferase</keyword>
<keyword evidence="11" id="KW-0902">Two-component regulatory system</keyword>
<dbReference type="AlphaFoldDB" id="A0A239G7U2"/>
<evidence type="ECO:0000256" key="5">
    <source>
        <dbReference type="ARBA" id="ARBA00022679"/>
    </source>
</evidence>
<dbReference type="Gene3D" id="3.30.565.10">
    <property type="entry name" value="Histidine kinase-like ATPase, C-terminal domain"/>
    <property type="match status" value="1"/>
</dbReference>
<comment type="subcellular location">
    <subcellularLocation>
        <location evidence="2">Membrane</location>
    </subcellularLocation>
</comment>
<dbReference type="SMART" id="SM00304">
    <property type="entry name" value="HAMP"/>
    <property type="match status" value="1"/>
</dbReference>
<dbReference type="GO" id="GO:0000160">
    <property type="term" value="P:phosphorelay signal transduction system"/>
    <property type="evidence" value="ECO:0007669"/>
    <property type="project" value="UniProtKB-KW"/>
</dbReference>
<dbReference type="InterPro" id="IPR003594">
    <property type="entry name" value="HATPase_dom"/>
</dbReference>
<keyword evidence="7" id="KW-0547">Nucleotide-binding</keyword>
<dbReference type="Pfam" id="PF08376">
    <property type="entry name" value="NIT"/>
    <property type="match status" value="1"/>
</dbReference>
<keyword evidence="8 15" id="KW-0418">Kinase</keyword>
<keyword evidence="13" id="KW-0472">Membrane</keyword>
<dbReference type="Pfam" id="PF00672">
    <property type="entry name" value="HAMP"/>
    <property type="match status" value="1"/>
</dbReference>
<organism evidence="15 16">
    <name type="scientific">Streptosporangium subroseum</name>
    <dbReference type="NCBI Taxonomy" id="106412"/>
    <lineage>
        <taxon>Bacteria</taxon>
        <taxon>Bacillati</taxon>
        <taxon>Actinomycetota</taxon>
        <taxon>Actinomycetes</taxon>
        <taxon>Streptosporangiales</taxon>
        <taxon>Streptosporangiaceae</taxon>
        <taxon>Streptosporangium</taxon>
    </lineage>
</organism>
<dbReference type="PANTHER" id="PTHR44936:SF9">
    <property type="entry name" value="SENSOR PROTEIN CREC"/>
    <property type="match status" value="1"/>
</dbReference>
<keyword evidence="9" id="KW-0067">ATP-binding</keyword>
<evidence type="ECO:0000256" key="1">
    <source>
        <dbReference type="ARBA" id="ARBA00000085"/>
    </source>
</evidence>
<dbReference type="GO" id="GO:0016020">
    <property type="term" value="C:membrane"/>
    <property type="evidence" value="ECO:0007669"/>
    <property type="project" value="UniProtKB-SubCell"/>
</dbReference>
<dbReference type="PROSITE" id="PS50885">
    <property type="entry name" value="HAMP"/>
    <property type="match status" value="1"/>
</dbReference>
<protein>
    <recommendedName>
        <fullName evidence="3">histidine kinase</fullName>
        <ecNumber evidence="3">2.7.13.3</ecNumber>
    </recommendedName>
</protein>
<dbReference type="Gene3D" id="6.10.340.10">
    <property type="match status" value="1"/>
</dbReference>
<accession>A0A239G7U2</accession>
<dbReference type="InterPro" id="IPR013587">
    <property type="entry name" value="Nitrate/nitrite_sensing"/>
</dbReference>
<feature type="region of interest" description="Disordered" evidence="12">
    <location>
        <begin position="715"/>
        <end position="754"/>
    </location>
</feature>
<evidence type="ECO:0000256" key="13">
    <source>
        <dbReference type="SAM" id="Phobius"/>
    </source>
</evidence>
<evidence type="ECO:0000256" key="11">
    <source>
        <dbReference type="ARBA" id="ARBA00023012"/>
    </source>
</evidence>
<dbReference type="Pfam" id="PF02518">
    <property type="entry name" value="HATPase_c"/>
    <property type="match status" value="1"/>
</dbReference>
<evidence type="ECO:0000313" key="16">
    <source>
        <dbReference type="Proteomes" id="UP000198282"/>
    </source>
</evidence>
<dbReference type="InterPro" id="IPR050980">
    <property type="entry name" value="2C_sensor_his_kinase"/>
</dbReference>
<dbReference type="InterPro" id="IPR036890">
    <property type="entry name" value="HATPase_C_sf"/>
</dbReference>
<evidence type="ECO:0000256" key="6">
    <source>
        <dbReference type="ARBA" id="ARBA00022692"/>
    </source>
</evidence>
<keyword evidence="10 13" id="KW-1133">Transmembrane helix</keyword>
<keyword evidence="16" id="KW-1185">Reference proteome</keyword>
<gene>
    <name evidence="15" type="ORF">SAMN05216276_101371</name>
</gene>
<evidence type="ECO:0000256" key="7">
    <source>
        <dbReference type="ARBA" id="ARBA00022741"/>
    </source>
</evidence>
<dbReference type="GO" id="GO:0004673">
    <property type="term" value="F:protein histidine kinase activity"/>
    <property type="evidence" value="ECO:0007669"/>
    <property type="project" value="UniProtKB-EC"/>
</dbReference>
<dbReference type="PANTHER" id="PTHR44936">
    <property type="entry name" value="SENSOR PROTEIN CREC"/>
    <property type="match status" value="1"/>
</dbReference>
<dbReference type="Proteomes" id="UP000198282">
    <property type="component" value="Unassembled WGS sequence"/>
</dbReference>